<keyword evidence="2" id="KW-1185">Reference proteome</keyword>
<reference evidence="1" key="1">
    <citation type="journal article" date="2021" name="Open Biol.">
        <title>Shared evolutionary footprints suggest mitochondrial oxidative damage underlies multiple complex I losses in fungi.</title>
        <authorList>
            <person name="Schikora-Tamarit M.A."/>
            <person name="Marcet-Houben M."/>
            <person name="Nosek J."/>
            <person name="Gabaldon T."/>
        </authorList>
    </citation>
    <scope>NUCLEOTIDE SEQUENCE</scope>
    <source>
        <strain evidence="1">CBS6075</strain>
    </source>
</reference>
<evidence type="ECO:0000313" key="1">
    <source>
        <dbReference type="EMBL" id="KAH3664117.1"/>
    </source>
</evidence>
<protein>
    <submittedName>
        <fullName evidence="1">Uncharacterized protein</fullName>
    </submittedName>
</protein>
<comment type="caution">
    <text evidence="1">The sequence shown here is derived from an EMBL/GenBank/DDBJ whole genome shotgun (WGS) entry which is preliminary data.</text>
</comment>
<name>A0A9P8P2Q4_9ASCO</name>
<dbReference type="EMBL" id="JAEUBE010000352">
    <property type="protein sequence ID" value="KAH3664117.1"/>
    <property type="molecule type" value="Genomic_DNA"/>
</dbReference>
<dbReference type="Proteomes" id="UP000769157">
    <property type="component" value="Unassembled WGS sequence"/>
</dbReference>
<dbReference type="RefSeq" id="XP_046060397.1">
    <property type="nucleotide sequence ID" value="XM_046205952.1"/>
</dbReference>
<gene>
    <name evidence="1" type="ORF">OGAPHI_004831</name>
</gene>
<sequence length="238" mass="27087">MLDEWVEGFFSSKNLFDMVKEIESFFVRHSAKRVVRIGTILQVHDQCSVFRLSLAHRLYGVLQLRPSDDCTELSMLLSVQPFDDSTFQVHCPTFIQPEVFERSVRDQVSGPAVGQLVGNDVHVLSVARDDGWGDKSAVWMLHSAKRHGLGQNEHVVVLPFIVKHEVLGSFDETLGIVFEFVLTSVQKLWLCPCSRTRSNWSTLEVSGSNGTQVGWNRHWLFELVKRLFALRNSSLQQS</sequence>
<dbReference type="AlphaFoldDB" id="A0A9P8P2Q4"/>
<proteinExistence type="predicted"/>
<accession>A0A9P8P2Q4</accession>
<dbReference type="GeneID" id="70236796"/>
<reference evidence="1" key="2">
    <citation type="submission" date="2021-01" db="EMBL/GenBank/DDBJ databases">
        <authorList>
            <person name="Schikora-Tamarit M.A."/>
        </authorList>
    </citation>
    <scope>NUCLEOTIDE SEQUENCE</scope>
    <source>
        <strain evidence="1">CBS6075</strain>
    </source>
</reference>
<evidence type="ECO:0000313" key="2">
    <source>
        <dbReference type="Proteomes" id="UP000769157"/>
    </source>
</evidence>
<organism evidence="1 2">
    <name type="scientific">Ogataea philodendri</name>
    <dbReference type="NCBI Taxonomy" id="1378263"/>
    <lineage>
        <taxon>Eukaryota</taxon>
        <taxon>Fungi</taxon>
        <taxon>Dikarya</taxon>
        <taxon>Ascomycota</taxon>
        <taxon>Saccharomycotina</taxon>
        <taxon>Pichiomycetes</taxon>
        <taxon>Pichiales</taxon>
        <taxon>Pichiaceae</taxon>
        <taxon>Ogataea</taxon>
    </lineage>
</organism>